<dbReference type="Proteomes" id="UP000249645">
    <property type="component" value="Unassembled WGS sequence"/>
</dbReference>
<feature type="non-terminal residue" evidence="1">
    <location>
        <position position="558"/>
    </location>
</feature>
<gene>
    <name evidence="1" type="ORF">DI598_17900</name>
</gene>
<protein>
    <recommendedName>
        <fullName evidence="3">DUF559 domain-containing protein</fullName>
    </recommendedName>
</protein>
<proteinExistence type="predicted"/>
<organism evidence="1 2">
    <name type="scientific">Pseudopedobacter saltans</name>
    <dbReference type="NCBI Taxonomy" id="151895"/>
    <lineage>
        <taxon>Bacteria</taxon>
        <taxon>Pseudomonadati</taxon>
        <taxon>Bacteroidota</taxon>
        <taxon>Sphingobacteriia</taxon>
        <taxon>Sphingobacteriales</taxon>
        <taxon>Sphingobacteriaceae</taxon>
        <taxon>Pseudopedobacter</taxon>
    </lineage>
</organism>
<name>A0A2W5EBK7_9SPHI</name>
<evidence type="ECO:0000313" key="2">
    <source>
        <dbReference type="Proteomes" id="UP000249645"/>
    </source>
</evidence>
<evidence type="ECO:0000313" key="1">
    <source>
        <dbReference type="EMBL" id="PZP41705.1"/>
    </source>
</evidence>
<sequence length="558" mass="64926">MTESHNTKWLSYQQASEWAQSQNIMTYDQWTARCATGLPDGVPADPETVYKNEFIGWHELLGVQLSRDGRKVFWSYERARDWARSAGVKTGVQWEQMSKDKVLPIGVPAQPYKVYKGKFKNWGEFLGTGHVATKDKPFVSYEEAKNWALLNKITSLLEWKSKRKELAPEGIPAHPDRVYKEFTNWGEFLRTGRIANKDREFLSYEEASAWAQEEGIGSPEEWYYKSKKDFPKNIPVAPHQIYGKEFRWHKFLNYQGKRYFGRNKHSNENCLPYSEALNWARNQGICSSVEWQKRCRDQLPQGIPAYPHKVYSEFTNWGDFLGLQIVHGMSKIERMMRYVLETALNDQSVDYSQPIITDLSGKKHRVDMCFPSINLIVEYDGSYWHQNKQTSDVKKTKALLNSQEKWQVIRVRGNPLPLLREDWDVSVDETDCAATQIFTVLQHLLELNHSNKIDLTNDVCTNINQWNIEKISKINFRKILEKYDSFKSYEEAVAWAKEHKIESGQEWKERSKNGLNPGFPSCPATSYGVLFKGWGDFLGTGRICRNRQNIVSYEEASN</sequence>
<dbReference type="Gene3D" id="3.40.960.10">
    <property type="entry name" value="VSR Endonuclease"/>
    <property type="match status" value="1"/>
</dbReference>
<dbReference type="AlphaFoldDB" id="A0A2W5EBK7"/>
<dbReference type="EMBL" id="QFOI01000493">
    <property type="protein sequence ID" value="PZP41705.1"/>
    <property type="molecule type" value="Genomic_DNA"/>
</dbReference>
<accession>A0A2W5EBK7</accession>
<reference evidence="1 2" key="1">
    <citation type="submission" date="2017-11" db="EMBL/GenBank/DDBJ databases">
        <title>Infants hospitalized years apart are colonized by the same room-sourced microbial strains.</title>
        <authorList>
            <person name="Brooks B."/>
            <person name="Olm M.R."/>
            <person name="Firek B.A."/>
            <person name="Baker R."/>
            <person name="Thomas B.C."/>
            <person name="Morowitz M.J."/>
            <person name="Banfield J.F."/>
        </authorList>
    </citation>
    <scope>NUCLEOTIDE SEQUENCE [LARGE SCALE GENOMIC DNA]</scope>
    <source>
        <strain evidence="1">S2_009_000_R2_76</strain>
    </source>
</reference>
<evidence type="ECO:0008006" key="3">
    <source>
        <dbReference type="Google" id="ProtNLM"/>
    </source>
</evidence>
<comment type="caution">
    <text evidence="1">The sequence shown here is derived from an EMBL/GenBank/DDBJ whole genome shotgun (WGS) entry which is preliminary data.</text>
</comment>